<name>A0A8X8YGB3_SALSN</name>
<comment type="caution">
    <text evidence="2">The sequence shown here is derived from an EMBL/GenBank/DDBJ whole genome shotgun (WGS) entry which is preliminary data.</text>
</comment>
<evidence type="ECO:0000313" key="2">
    <source>
        <dbReference type="EMBL" id="KAG6430162.1"/>
    </source>
</evidence>
<dbReference type="Pfam" id="PF12796">
    <property type="entry name" value="Ank_2"/>
    <property type="match status" value="1"/>
</dbReference>
<dbReference type="PROSITE" id="PS50088">
    <property type="entry name" value="ANK_REPEAT"/>
    <property type="match status" value="4"/>
</dbReference>
<proteinExistence type="predicted"/>
<dbReference type="SMART" id="SM00248">
    <property type="entry name" value="ANK"/>
    <property type="match status" value="6"/>
</dbReference>
<reference evidence="2" key="2">
    <citation type="submission" date="2020-08" db="EMBL/GenBank/DDBJ databases">
        <title>Plant Genome Project.</title>
        <authorList>
            <person name="Zhang R.-G."/>
        </authorList>
    </citation>
    <scope>NUCLEOTIDE SEQUENCE</scope>
    <source>
        <strain evidence="2">Huo1</strain>
        <tissue evidence="2">Leaf</tissue>
    </source>
</reference>
<reference evidence="2" key="1">
    <citation type="submission" date="2018-01" db="EMBL/GenBank/DDBJ databases">
        <authorList>
            <person name="Mao J.F."/>
        </authorList>
    </citation>
    <scope>NUCLEOTIDE SEQUENCE</scope>
    <source>
        <strain evidence="2">Huo1</strain>
        <tissue evidence="2">Leaf</tissue>
    </source>
</reference>
<dbReference type="PANTHER" id="PTHR46224">
    <property type="entry name" value="ANKYRIN REPEAT FAMILY PROTEIN"/>
    <property type="match status" value="1"/>
</dbReference>
<feature type="repeat" description="ANK" evidence="1">
    <location>
        <begin position="209"/>
        <end position="229"/>
    </location>
</feature>
<feature type="repeat" description="ANK" evidence="1">
    <location>
        <begin position="176"/>
        <end position="208"/>
    </location>
</feature>
<dbReference type="PRINTS" id="PR01415">
    <property type="entry name" value="ANKYRIN"/>
</dbReference>
<evidence type="ECO:0000313" key="3">
    <source>
        <dbReference type="Proteomes" id="UP000298416"/>
    </source>
</evidence>
<keyword evidence="3" id="KW-1185">Reference proteome</keyword>
<dbReference type="InterPro" id="IPR011990">
    <property type="entry name" value="TPR-like_helical_dom_sf"/>
</dbReference>
<dbReference type="PROSITE" id="PS50297">
    <property type="entry name" value="ANK_REP_REGION"/>
    <property type="match status" value="4"/>
</dbReference>
<dbReference type="AlphaFoldDB" id="A0A8X8YGB3"/>
<dbReference type="Gene3D" id="1.25.40.10">
    <property type="entry name" value="Tetratricopeptide repeat domain"/>
    <property type="match status" value="1"/>
</dbReference>
<evidence type="ECO:0000256" key="1">
    <source>
        <dbReference type="PROSITE-ProRule" id="PRU00023"/>
    </source>
</evidence>
<dbReference type="PANTHER" id="PTHR46224:SF6">
    <property type="entry name" value="ANKYRIN REPEAT FAMILY PROTEIN"/>
    <property type="match status" value="1"/>
</dbReference>
<accession>A0A8X8YGB3</accession>
<protein>
    <submittedName>
        <fullName evidence="2">Uncharacterized protein</fullName>
    </submittedName>
</protein>
<gene>
    <name evidence="2" type="ORF">SASPL_108224</name>
</gene>
<dbReference type="EMBL" id="PNBA02000003">
    <property type="protein sequence ID" value="KAG6430162.1"/>
    <property type="molecule type" value="Genomic_DNA"/>
</dbReference>
<dbReference type="InterPro" id="IPR036770">
    <property type="entry name" value="Ankyrin_rpt-contain_sf"/>
</dbReference>
<feature type="repeat" description="ANK" evidence="1">
    <location>
        <begin position="240"/>
        <end position="272"/>
    </location>
</feature>
<dbReference type="Proteomes" id="UP000298416">
    <property type="component" value="Unassembled WGS sequence"/>
</dbReference>
<keyword evidence="1" id="KW-0040">ANK repeat</keyword>
<dbReference type="Gene3D" id="1.25.40.20">
    <property type="entry name" value="Ankyrin repeat-containing domain"/>
    <property type="match status" value="2"/>
</dbReference>
<dbReference type="InterPro" id="IPR051616">
    <property type="entry name" value="Cul2-RING_E3_ligase_SR"/>
</dbReference>
<dbReference type="Pfam" id="PF13637">
    <property type="entry name" value="Ank_4"/>
    <property type="match status" value="1"/>
</dbReference>
<sequence>MCRSLRELLDQGFTDYSGNLKHRISYAMIQILSTGDADGDALVGGQGCPIVGDDDQLVNEVEEGGDVNRIRPIDSSREMWRETLRSRDLSNLIAMGSISEIGAAIIEAAASGDLNQLRVIRNKVDDIIEYQKICDEYSDFATGRNALHYAVEIGHFEICKFLIKTVQVYIDASTYKGSSPLSEAVKGEHVKIVKFLINQGADVSLSDVEGFTPVHYAVLKDNMEVMELLKVGSVKPAASAGGSPLQIAVSRGNVQAVKYLLSHGAHPDVYCAAVDTPLTCAVKSRSFECLKLLLAANADPNSYFSLSPLAAAAKEGDTKFLECLLKAKADPNSSPRVNFKDTYCIDIANFQDFYKPIEDAAMVHNRAAVEILFPVTKRLEIYPNWTVDGIIESFHSEEFKTMIELKRTMELTELEAQGMDEASNKQYRHATLIYRVASLLDPANPTWISKRSLLLARTNELIFALLDAQECIRLKPDFPVPRHHHAGDIAAAANQIFKKFLMAGLAFSLDPYNKAMFRAFRLAMFDYFASFSQMSSPDVILSFS</sequence>
<organism evidence="2">
    <name type="scientific">Salvia splendens</name>
    <name type="common">Scarlet sage</name>
    <dbReference type="NCBI Taxonomy" id="180675"/>
    <lineage>
        <taxon>Eukaryota</taxon>
        <taxon>Viridiplantae</taxon>
        <taxon>Streptophyta</taxon>
        <taxon>Embryophyta</taxon>
        <taxon>Tracheophyta</taxon>
        <taxon>Spermatophyta</taxon>
        <taxon>Magnoliopsida</taxon>
        <taxon>eudicotyledons</taxon>
        <taxon>Gunneridae</taxon>
        <taxon>Pentapetalae</taxon>
        <taxon>asterids</taxon>
        <taxon>lamiids</taxon>
        <taxon>Lamiales</taxon>
        <taxon>Lamiaceae</taxon>
        <taxon>Nepetoideae</taxon>
        <taxon>Mentheae</taxon>
        <taxon>Salviinae</taxon>
        <taxon>Salvia</taxon>
        <taxon>Salvia subgen. Calosphace</taxon>
        <taxon>core Calosphace</taxon>
    </lineage>
</organism>
<feature type="repeat" description="ANK" evidence="1">
    <location>
        <begin position="142"/>
        <end position="164"/>
    </location>
</feature>
<dbReference type="SUPFAM" id="SSF48452">
    <property type="entry name" value="TPR-like"/>
    <property type="match status" value="1"/>
</dbReference>
<dbReference type="InterPro" id="IPR002110">
    <property type="entry name" value="Ankyrin_rpt"/>
</dbReference>
<dbReference type="SUPFAM" id="SSF48403">
    <property type="entry name" value="Ankyrin repeat"/>
    <property type="match status" value="1"/>
</dbReference>